<gene>
    <name evidence="1" type="ORF">SDC9_136120</name>
</gene>
<sequence>MCLLSSLTFGGELTGFGILFAVQFCNRLFCSTNCHFGEVYGVGTHISDETGFVEVLCRAHGLAQRKTQFAGCLLLQGGGCEGGRRSPLALFLFYRCNIELCPFAFFQYVQSLLFVVKAMGYLGLHQSRIIGTCGMEHALYLELRFGGKLLNLPLPLHYEPEGNGLDPACREFWLDFFPQYR</sequence>
<evidence type="ECO:0000313" key="1">
    <source>
        <dbReference type="EMBL" id="MPM89012.1"/>
    </source>
</evidence>
<dbReference type="AlphaFoldDB" id="A0A645DKB6"/>
<comment type="caution">
    <text evidence="1">The sequence shown here is derived from an EMBL/GenBank/DDBJ whole genome shotgun (WGS) entry which is preliminary data.</text>
</comment>
<proteinExistence type="predicted"/>
<organism evidence="1">
    <name type="scientific">bioreactor metagenome</name>
    <dbReference type="NCBI Taxonomy" id="1076179"/>
    <lineage>
        <taxon>unclassified sequences</taxon>
        <taxon>metagenomes</taxon>
        <taxon>ecological metagenomes</taxon>
    </lineage>
</organism>
<protein>
    <submittedName>
        <fullName evidence="1">Uncharacterized protein</fullName>
    </submittedName>
</protein>
<dbReference type="EMBL" id="VSSQ01036510">
    <property type="protein sequence ID" value="MPM89012.1"/>
    <property type="molecule type" value="Genomic_DNA"/>
</dbReference>
<reference evidence="1" key="1">
    <citation type="submission" date="2019-08" db="EMBL/GenBank/DDBJ databases">
        <authorList>
            <person name="Kucharzyk K."/>
            <person name="Murdoch R.W."/>
            <person name="Higgins S."/>
            <person name="Loffler F."/>
        </authorList>
    </citation>
    <scope>NUCLEOTIDE SEQUENCE</scope>
</reference>
<name>A0A645DKB6_9ZZZZ</name>
<accession>A0A645DKB6</accession>